<dbReference type="InterPro" id="IPR018214">
    <property type="entry name" value="GluRdtase_CS"/>
</dbReference>
<feature type="binding site" evidence="8">
    <location>
        <begin position="114"/>
        <end position="116"/>
    </location>
    <ligand>
        <name>substrate</name>
    </ligand>
</feature>
<dbReference type="SUPFAM" id="SSF69075">
    <property type="entry name" value="Glutamyl tRNA-reductase dimerization domain"/>
    <property type="match status" value="1"/>
</dbReference>
<comment type="caution">
    <text evidence="13">The sequence shown here is derived from an EMBL/GenBank/DDBJ whole genome shotgun (WGS) entry which is preliminary data.</text>
</comment>
<dbReference type="EC" id="1.2.1.70" evidence="3 8"/>
<keyword evidence="4 8" id="KW-0521">NADP</keyword>
<dbReference type="Proteomes" id="UP000596857">
    <property type="component" value="Unassembled WGS sequence"/>
</dbReference>
<comment type="subunit">
    <text evidence="8">Homodimer.</text>
</comment>
<comment type="pathway">
    <text evidence="1 8 9">Porphyrin-containing compound metabolism; protoporphyrin-IX biosynthesis; 5-aminolevulinate from L-glutamyl-tRNA(Glu): step 1/2.</text>
</comment>
<dbReference type="InterPro" id="IPR006151">
    <property type="entry name" value="Shikm_DH/Glu-tRNA_Rdtase"/>
</dbReference>
<evidence type="ECO:0000313" key="14">
    <source>
        <dbReference type="Proteomes" id="UP000596857"/>
    </source>
</evidence>
<dbReference type="SUPFAM" id="SSF51735">
    <property type="entry name" value="NAD(P)-binding Rossmann-fold domains"/>
    <property type="match status" value="1"/>
</dbReference>
<dbReference type="InterPro" id="IPR000343">
    <property type="entry name" value="4pyrrol_synth_GluRdtase"/>
</dbReference>
<evidence type="ECO:0000313" key="13">
    <source>
        <dbReference type="EMBL" id="NOU80668.1"/>
    </source>
</evidence>
<evidence type="ECO:0000259" key="12">
    <source>
        <dbReference type="Pfam" id="PF05201"/>
    </source>
</evidence>
<comment type="miscellaneous">
    <text evidence="8">During catalysis, the active site Cys acts as a nucleophile attacking the alpha-carbonyl group of tRNA-bound glutamate with the formation of a thioester intermediate between enzyme and glutamate, and the concomitant release of tRNA(Glu). The thioester intermediate is finally reduced by direct hydride transfer from NADPH, to form the product GSA.</text>
</comment>
<dbReference type="InterPro" id="IPR015895">
    <property type="entry name" value="4pyrrol_synth_GluRdtase_N"/>
</dbReference>
<dbReference type="InterPro" id="IPR036453">
    <property type="entry name" value="GluRdtase_dimer_dom_sf"/>
</dbReference>
<feature type="domain" description="Quinate/shikimate 5-dehydrogenase/glutamyl-tRNA reductase" evidence="11">
    <location>
        <begin position="171"/>
        <end position="306"/>
    </location>
</feature>
<name>A0ABX1YI18_9BACL</name>
<feature type="domain" description="Tetrapyrrole biosynthesis glutamyl-tRNA reductase dimerisation" evidence="10">
    <location>
        <begin position="320"/>
        <end position="419"/>
    </location>
</feature>
<evidence type="ECO:0000259" key="11">
    <source>
        <dbReference type="Pfam" id="PF01488"/>
    </source>
</evidence>
<evidence type="ECO:0000256" key="2">
    <source>
        <dbReference type="ARBA" id="ARBA00005916"/>
    </source>
</evidence>
<dbReference type="PANTHER" id="PTHR43013">
    <property type="entry name" value="GLUTAMYL-TRNA REDUCTASE"/>
    <property type="match status" value="1"/>
</dbReference>
<dbReference type="Pfam" id="PF05201">
    <property type="entry name" value="GlutR_N"/>
    <property type="match status" value="1"/>
</dbReference>
<evidence type="ECO:0000256" key="7">
    <source>
        <dbReference type="ARBA" id="ARBA00047464"/>
    </source>
</evidence>
<dbReference type="CDD" id="cd05213">
    <property type="entry name" value="NAD_bind_Glutamyl_tRNA_reduct"/>
    <property type="match status" value="1"/>
</dbReference>
<evidence type="ECO:0000256" key="9">
    <source>
        <dbReference type="RuleBase" id="RU000584"/>
    </source>
</evidence>
<sequence length="463" mass="51006">MHIVVVGLNYRTAPVEVREQFAFAEKDLPAALHQLMQTKSVLEGVVVATCNRTEIYVVVDRLHMCGYFIRSYMEQWFGVKSDVFAQHMYIYEDEQAIAHLLRVTCGLDSMVIGETQILGQVRSAFLTAQAEGVTGTWFNRLFKQAVTLGKRAHSETSIGESAVSVSYAAVELGKRIFGMFTGKRVLILGAGKMSELTVKHLYSSGAAEVIVANRTLSRAVELAEKFSGKPSTIEEALKRLDEVDIVISSTGADGYVLTAAQVAEGMKRRPSRPLFMIDIAVPRDIDPAAASVPDVFLYDIDDLEGIVESNLEMRRSEAAKIEVMISEAMDEFQLWLKTLGVRPVIRALQDKSNGIYEETMDSLFNKLPELDEHQRKVIRRLTKSIVNQMMHDPINVIKELSGGKQGNEALEYFTQIFALQEQLDPGPDDRSAVPVEEAPAEVSSGGKFAVPGAVFAPAGLLGG</sequence>
<dbReference type="SUPFAM" id="SSF69742">
    <property type="entry name" value="Glutamyl tRNA-reductase catalytic, N-terminal domain"/>
    <property type="match status" value="1"/>
</dbReference>
<dbReference type="HAMAP" id="MF_00087">
    <property type="entry name" value="Glu_tRNA_reductase"/>
    <property type="match status" value="1"/>
</dbReference>
<comment type="function">
    <text evidence="8">Catalyzes the NADPH-dependent reduction of glutamyl-tRNA(Glu) to glutamate 1-semialdehyde (GSA).</text>
</comment>
<dbReference type="Pfam" id="PF00745">
    <property type="entry name" value="GlutR_dimer"/>
    <property type="match status" value="1"/>
</dbReference>
<dbReference type="InterPro" id="IPR036291">
    <property type="entry name" value="NAD(P)-bd_dom_sf"/>
</dbReference>
<dbReference type="PANTHER" id="PTHR43013:SF1">
    <property type="entry name" value="GLUTAMYL-TRNA REDUCTASE"/>
    <property type="match status" value="1"/>
</dbReference>
<evidence type="ECO:0000256" key="4">
    <source>
        <dbReference type="ARBA" id="ARBA00022857"/>
    </source>
</evidence>
<reference evidence="13 14" key="1">
    <citation type="submission" date="2019-10" db="EMBL/GenBank/DDBJ databases">
        <title>Description of Paenibacillus terricola sp. nov.</title>
        <authorList>
            <person name="Carlier A."/>
            <person name="Qi S."/>
        </authorList>
    </citation>
    <scope>NUCLEOTIDE SEQUENCE [LARGE SCALE GENOMIC DNA]</scope>
    <source>
        <strain evidence="13 14">LMG 31459</strain>
    </source>
</reference>
<protein>
    <recommendedName>
        <fullName evidence="3 8">Glutamyl-tRNA reductase</fullName>
        <shortName evidence="8">GluTR</shortName>
        <ecNumber evidence="3 8">1.2.1.70</ecNumber>
    </recommendedName>
</protein>
<evidence type="ECO:0000256" key="8">
    <source>
        <dbReference type="HAMAP-Rule" id="MF_00087"/>
    </source>
</evidence>
<keyword evidence="5 8" id="KW-0560">Oxidoreductase</keyword>
<dbReference type="EMBL" id="WHOB01000052">
    <property type="protein sequence ID" value="NOU80668.1"/>
    <property type="molecule type" value="Genomic_DNA"/>
</dbReference>
<dbReference type="NCBIfam" id="TIGR01035">
    <property type="entry name" value="hemA"/>
    <property type="match status" value="1"/>
</dbReference>
<keyword evidence="6 8" id="KW-0627">Porphyrin biosynthesis</keyword>
<gene>
    <name evidence="8" type="primary">hemA</name>
    <name evidence="13" type="ORF">GC101_17535</name>
</gene>
<keyword evidence="14" id="KW-1185">Reference proteome</keyword>
<dbReference type="GO" id="GO:0008883">
    <property type="term" value="F:glutamyl-tRNA reductase activity"/>
    <property type="evidence" value="ECO:0007669"/>
    <property type="project" value="UniProtKB-EC"/>
</dbReference>
<feature type="active site" description="Nucleophile" evidence="8">
    <location>
        <position position="50"/>
    </location>
</feature>
<dbReference type="Gene3D" id="3.40.50.720">
    <property type="entry name" value="NAD(P)-binding Rossmann-like Domain"/>
    <property type="match status" value="1"/>
</dbReference>
<feature type="site" description="Important for activity" evidence="8">
    <location>
        <position position="99"/>
    </location>
</feature>
<accession>A0ABX1YI18</accession>
<evidence type="ECO:0000256" key="6">
    <source>
        <dbReference type="ARBA" id="ARBA00023244"/>
    </source>
</evidence>
<evidence type="ECO:0000259" key="10">
    <source>
        <dbReference type="Pfam" id="PF00745"/>
    </source>
</evidence>
<feature type="domain" description="Glutamyl-tRNA reductase N-terminal" evidence="12">
    <location>
        <begin position="6"/>
        <end position="156"/>
    </location>
</feature>
<dbReference type="Pfam" id="PF01488">
    <property type="entry name" value="Shikimate_DH"/>
    <property type="match status" value="1"/>
</dbReference>
<feature type="binding site" evidence="8">
    <location>
        <position position="109"/>
    </location>
    <ligand>
        <name>substrate</name>
    </ligand>
</feature>
<comment type="domain">
    <text evidence="8">Possesses an unusual extended V-shaped dimeric structure with each monomer consisting of three distinct domains arranged along a curved 'spinal' alpha-helix. The N-terminal catalytic domain specifically recognizes the glutamate moiety of the substrate. The second domain is the NADPH-binding domain, and the third C-terminal domain is responsible for dimerization.</text>
</comment>
<organism evidence="13 14">
    <name type="scientific">Paenibacillus phytohabitans</name>
    <dbReference type="NCBI Taxonomy" id="2654978"/>
    <lineage>
        <taxon>Bacteria</taxon>
        <taxon>Bacillati</taxon>
        <taxon>Bacillota</taxon>
        <taxon>Bacilli</taxon>
        <taxon>Bacillales</taxon>
        <taxon>Paenibacillaceae</taxon>
        <taxon>Paenibacillus</taxon>
    </lineage>
</organism>
<proteinExistence type="inferred from homology"/>
<dbReference type="PIRSF" id="PIRSF000445">
    <property type="entry name" value="4pyrrol_synth_GluRdtase"/>
    <property type="match status" value="1"/>
</dbReference>
<dbReference type="Gene3D" id="3.30.460.30">
    <property type="entry name" value="Glutamyl-tRNA reductase, N-terminal domain"/>
    <property type="match status" value="1"/>
</dbReference>
<comment type="similarity">
    <text evidence="2 8 9">Belongs to the glutamyl-tRNA reductase family.</text>
</comment>
<evidence type="ECO:0000256" key="3">
    <source>
        <dbReference type="ARBA" id="ARBA00012970"/>
    </source>
</evidence>
<feature type="binding site" evidence="8">
    <location>
        <position position="120"/>
    </location>
    <ligand>
        <name>substrate</name>
    </ligand>
</feature>
<feature type="binding site" evidence="8">
    <location>
        <begin position="189"/>
        <end position="194"/>
    </location>
    <ligand>
        <name>NADP(+)</name>
        <dbReference type="ChEBI" id="CHEBI:58349"/>
    </ligand>
</feature>
<evidence type="ECO:0000256" key="1">
    <source>
        <dbReference type="ARBA" id="ARBA00005059"/>
    </source>
</evidence>
<dbReference type="PROSITE" id="PS00747">
    <property type="entry name" value="GLUTR"/>
    <property type="match status" value="1"/>
</dbReference>
<comment type="catalytic activity">
    <reaction evidence="7 8 9">
        <text>(S)-4-amino-5-oxopentanoate + tRNA(Glu) + NADP(+) = L-glutamyl-tRNA(Glu) + NADPH + H(+)</text>
        <dbReference type="Rhea" id="RHEA:12344"/>
        <dbReference type="Rhea" id="RHEA-COMP:9663"/>
        <dbReference type="Rhea" id="RHEA-COMP:9680"/>
        <dbReference type="ChEBI" id="CHEBI:15378"/>
        <dbReference type="ChEBI" id="CHEBI:57501"/>
        <dbReference type="ChEBI" id="CHEBI:57783"/>
        <dbReference type="ChEBI" id="CHEBI:58349"/>
        <dbReference type="ChEBI" id="CHEBI:78442"/>
        <dbReference type="ChEBI" id="CHEBI:78520"/>
        <dbReference type="EC" id="1.2.1.70"/>
    </reaction>
</comment>
<dbReference type="NCBIfam" id="NF000744">
    <property type="entry name" value="PRK00045.1-3"/>
    <property type="match status" value="1"/>
</dbReference>
<evidence type="ECO:0000256" key="5">
    <source>
        <dbReference type="ARBA" id="ARBA00023002"/>
    </source>
</evidence>
<dbReference type="RefSeq" id="WP_171718287.1">
    <property type="nucleotide sequence ID" value="NZ_WHOB01000052.1"/>
</dbReference>
<feature type="binding site" evidence="8">
    <location>
        <begin position="49"/>
        <end position="52"/>
    </location>
    <ligand>
        <name>substrate</name>
    </ligand>
</feature>
<dbReference type="InterPro" id="IPR015896">
    <property type="entry name" value="4pyrrol_synth_GluRdtase_dimer"/>
</dbReference>
<dbReference type="InterPro" id="IPR036343">
    <property type="entry name" value="GluRdtase_N_sf"/>
</dbReference>